<dbReference type="EMBL" id="ML978219">
    <property type="protein sequence ID" value="KAF2027962.1"/>
    <property type="molecule type" value="Genomic_DNA"/>
</dbReference>
<dbReference type="InterPro" id="IPR035439">
    <property type="entry name" value="UPF0145_dom_sf"/>
</dbReference>
<dbReference type="Proteomes" id="UP000799777">
    <property type="component" value="Unassembled WGS sequence"/>
</dbReference>
<accession>A0A9P4LKT6</accession>
<dbReference type="InterPro" id="IPR002765">
    <property type="entry name" value="UPF0145_YbjQ-like"/>
</dbReference>
<dbReference type="Pfam" id="PF01906">
    <property type="entry name" value="YbjQ_1"/>
    <property type="match status" value="1"/>
</dbReference>
<protein>
    <submittedName>
        <fullName evidence="2">Uncharacterized protein</fullName>
    </submittedName>
</protein>
<reference evidence="2" key="1">
    <citation type="journal article" date="2020" name="Stud. Mycol.">
        <title>101 Dothideomycetes genomes: a test case for predicting lifestyles and emergence of pathogens.</title>
        <authorList>
            <person name="Haridas S."/>
            <person name="Albert R."/>
            <person name="Binder M."/>
            <person name="Bloem J."/>
            <person name="Labutti K."/>
            <person name="Salamov A."/>
            <person name="Andreopoulos B."/>
            <person name="Baker S."/>
            <person name="Barry K."/>
            <person name="Bills G."/>
            <person name="Bluhm B."/>
            <person name="Cannon C."/>
            <person name="Castanera R."/>
            <person name="Culley D."/>
            <person name="Daum C."/>
            <person name="Ezra D."/>
            <person name="Gonzalez J."/>
            <person name="Henrissat B."/>
            <person name="Kuo A."/>
            <person name="Liang C."/>
            <person name="Lipzen A."/>
            <person name="Lutzoni F."/>
            <person name="Magnuson J."/>
            <person name="Mondo S."/>
            <person name="Nolan M."/>
            <person name="Ohm R."/>
            <person name="Pangilinan J."/>
            <person name="Park H.-J."/>
            <person name="Ramirez L."/>
            <person name="Alfaro M."/>
            <person name="Sun H."/>
            <person name="Tritt A."/>
            <person name="Yoshinaga Y."/>
            <person name="Zwiers L.-H."/>
            <person name="Turgeon B."/>
            <person name="Goodwin S."/>
            <person name="Spatafora J."/>
            <person name="Crous P."/>
            <person name="Grigoriev I."/>
        </authorList>
    </citation>
    <scope>NUCLEOTIDE SEQUENCE</scope>
    <source>
        <strain evidence="2">CBS 110217</strain>
    </source>
</reference>
<proteinExistence type="inferred from homology"/>
<evidence type="ECO:0000313" key="3">
    <source>
        <dbReference type="Proteomes" id="UP000799777"/>
    </source>
</evidence>
<dbReference type="SUPFAM" id="SSF117782">
    <property type="entry name" value="YbjQ-like"/>
    <property type="match status" value="1"/>
</dbReference>
<dbReference type="Gene3D" id="3.30.110.70">
    <property type="entry name" value="Hypothetical protein apc22750. Chain B"/>
    <property type="match status" value="1"/>
</dbReference>
<sequence length="123" mass="13311">MANNLTRGQPAAYERCESHCFTDTHGVLVSTMINVPSYCVVKVLGTVYGLSVRARNALAGGELGEFTKLLYSSRDQSVERMLGECMSRNGNAIIAMKFDTSELMGFAQVCACGTACIVETIEE</sequence>
<evidence type="ECO:0000313" key="2">
    <source>
        <dbReference type="EMBL" id="KAF2027962.1"/>
    </source>
</evidence>
<dbReference type="PANTHER" id="PTHR34068">
    <property type="entry name" value="UPF0145 PROTEIN YBJQ"/>
    <property type="match status" value="1"/>
</dbReference>
<evidence type="ECO:0000256" key="1">
    <source>
        <dbReference type="ARBA" id="ARBA00010751"/>
    </source>
</evidence>
<comment type="similarity">
    <text evidence="1">Belongs to the UPF0145 family.</text>
</comment>
<organism evidence="2 3">
    <name type="scientific">Setomelanomma holmii</name>
    <dbReference type="NCBI Taxonomy" id="210430"/>
    <lineage>
        <taxon>Eukaryota</taxon>
        <taxon>Fungi</taxon>
        <taxon>Dikarya</taxon>
        <taxon>Ascomycota</taxon>
        <taxon>Pezizomycotina</taxon>
        <taxon>Dothideomycetes</taxon>
        <taxon>Pleosporomycetidae</taxon>
        <taxon>Pleosporales</taxon>
        <taxon>Pleosporineae</taxon>
        <taxon>Phaeosphaeriaceae</taxon>
        <taxon>Setomelanomma</taxon>
    </lineage>
</organism>
<name>A0A9P4LKT6_9PLEO</name>
<dbReference type="AlphaFoldDB" id="A0A9P4LKT6"/>
<comment type="caution">
    <text evidence="2">The sequence shown here is derived from an EMBL/GenBank/DDBJ whole genome shotgun (WGS) entry which is preliminary data.</text>
</comment>
<keyword evidence="3" id="KW-1185">Reference proteome</keyword>
<gene>
    <name evidence="2" type="ORF">EK21DRAFT_102167</name>
</gene>
<dbReference type="PANTHER" id="PTHR34068:SF2">
    <property type="entry name" value="UPF0145 PROTEIN SCO3412"/>
    <property type="match status" value="1"/>
</dbReference>
<dbReference type="OrthoDB" id="68104at2759"/>